<keyword evidence="4" id="KW-0479">Metal-binding</keyword>
<reference evidence="7" key="1">
    <citation type="submission" date="2012-06" db="EMBL/GenBank/DDBJ databases">
        <title>The genome sequence of Coniosporium apollinis CBS 100218.</title>
        <authorList>
            <consortium name="The Broad Institute Genome Sequencing Platform"/>
            <person name="Cuomo C."/>
            <person name="Gorbushina A."/>
            <person name="Noack S."/>
            <person name="Walker B."/>
            <person name="Young S.K."/>
            <person name="Zeng Q."/>
            <person name="Gargeya S."/>
            <person name="Fitzgerald M."/>
            <person name="Haas B."/>
            <person name="Abouelleil A."/>
            <person name="Alvarado L."/>
            <person name="Arachchi H.M."/>
            <person name="Berlin A.M."/>
            <person name="Chapman S.B."/>
            <person name="Goldberg J."/>
            <person name="Griggs A."/>
            <person name="Gujja S."/>
            <person name="Hansen M."/>
            <person name="Howarth C."/>
            <person name="Imamovic A."/>
            <person name="Larimer J."/>
            <person name="McCowan C."/>
            <person name="Montmayeur A."/>
            <person name="Murphy C."/>
            <person name="Neiman D."/>
            <person name="Pearson M."/>
            <person name="Priest M."/>
            <person name="Roberts A."/>
            <person name="Saif S."/>
            <person name="Shea T."/>
            <person name="Sisk P."/>
            <person name="Sykes S."/>
            <person name="Wortman J."/>
            <person name="Nusbaum C."/>
            <person name="Birren B."/>
        </authorList>
    </citation>
    <scope>NUCLEOTIDE SEQUENCE [LARGE SCALE GENOMIC DNA]</scope>
    <source>
        <strain evidence="7">CBS 100218</strain>
    </source>
</reference>
<dbReference type="GeneID" id="19904490"/>
<dbReference type="RefSeq" id="XP_007783348.1">
    <property type="nucleotide sequence ID" value="XM_007785158.1"/>
</dbReference>
<comment type="cofactor">
    <cofactor evidence="1 4">
        <name>Mg(2+)</name>
        <dbReference type="ChEBI" id="CHEBI:18420"/>
    </cofactor>
</comment>
<name>R7Z287_CONA1</name>
<evidence type="ECO:0000256" key="5">
    <source>
        <dbReference type="SAM" id="MobiDB-lite"/>
    </source>
</evidence>
<comment type="similarity">
    <text evidence="2 4">Belongs to the terpene synthase family.</text>
</comment>
<dbReference type="InterPro" id="IPR034686">
    <property type="entry name" value="Terpene_cyclase-like_2"/>
</dbReference>
<dbReference type="PANTHER" id="PTHR35201">
    <property type="entry name" value="TERPENE SYNTHASE"/>
    <property type="match status" value="1"/>
</dbReference>
<dbReference type="OMA" id="WSFRSER"/>
<evidence type="ECO:0000256" key="3">
    <source>
        <dbReference type="ARBA" id="ARBA00022842"/>
    </source>
</evidence>
<dbReference type="Proteomes" id="UP000016924">
    <property type="component" value="Unassembled WGS sequence"/>
</dbReference>
<dbReference type="Pfam" id="PF19086">
    <property type="entry name" value="Terpene_syn_C_2"/>
    <property type="match status" value="1"/>
</dbReference>
<dbReference type="GO" id="GO:0046872">
    <property type="term" value="F:metal ion binding"/>
    <property type="evidence" value="ECO:0007669"/>
    <property type="project" value="UniProtKB-KW"/>
</dbReference>
<keyword evidence="7" id="KW-1185">Reference proteome</keyword>
<organism evidence="6 7">
    <name type="scientific">Coniosporium apollinis (strain CBS 100218)</name>
    <name type="common">Rock-inhabiting black yeast</name>
    <dbReference type="NCBI Taxonomy" id="1168221"/>
    <lineage>
        <taxon>Eukaryota</taxon>
        <taxon>Fungi</taxon>
        <taxon>Dikarya</taxon>
        <taxon>Ascomycota</taxon>
        <taxon>Pezizomycotina</taxon>
        <taxon>Dothideomycetes</taxon>
        <taxon>Dothideomycetes incertae sedis</taxon>
        <taxon>Coniosporium</taxon>
    </lineage>
</organism>
<dbReference type="GO" id="GO:0008299">
    <property type="term" value="P:isoprenoid biosynthetic process"/>
    <property type="evidence" value="ECO:0007669"/>
    <property type="project" value="UniProtKB-ARBA"/>
</dbReference>
<evidence type="ECO:0000256" key="1">
    <source>
        <dbReference type="ARBA" id="ARBA00001946"/>
    </source>
</evidence>
<keyword evidence="4" id="KW-0456">Lyase</keyword>
<evidence type="ECO:0000313" key="7">
    <source>
        <dbReference type="Proteomes" id="UP000016924"/>
    </source>
</evidence>
<proteinExistence type="inferred from homology"/>
<dbReference type="InterPro" id="IPR008949">
    <property type="entry name" value="Isoprenoid_synthase_dom_sf"/>
</dbReference>
<evidence type="ECO:0000256" key="4">
    <source>
        <dbReference type="RuleBase" id="RU366034"/>
    </source>
</evidence>
<dbReference type="EMBL" id="JH767592">
    <property type="protein sequence ID" value="EON68031.1"/>
    <property type="molecule type" value="Genomic_DNA"/>
</dbReference>
<accession>R7Z287</accession>
<dbReference type="OrthoDB" id="2861623at2759"/>
<feature type="region of interest" description="Disordered" evidence="5">
    <location>
        <begin position="1"/>
        <end position="21"/>
    </location>
</feature>
<dbReference type="EC" id="4.2.3.-" evidence="4"/>
<keyword evidence="3 4" id="KW-0460">Magnesium</keyword>
<dbReference type="PANTHER" id="PTHR35201:SF4">
    <property type="entry name" value="BETA-PINACENE SYNTHASE-RELATED"/>
    <property type="match status" value="1"/>
</dbReference>
<gene>
    <name evidence="6" type="ORF">W97_07179</name>
</gene>
<protein>
    <recommendedName>
        <fullName evidence="4">Terpene synthase</fullName>
        <ecNumber evidence="4">4.2.3.-</ecNumber>
    </recommendedName>
</protein>
<dbReference type="eggNOG" id="ENOG502S2X0">
    <property type="taxonomic scope" value="Eukaryota"/>
</dbReference>
<evidence type="ECO:0000313" key="6">
    <source>
        <dbReference type="EMBL" id="EON68031.1"/>
    </source>
</evidence>
<dbReference type="AlphaFoldDB" id="R7Z287"/>
<evidence type="ECO:0000256" key="2">
    <source>
        <dbReference type="ARBA" id="ARBA00006333"/>
    </source>
</evidence>
<dbReference type="SUPFAM" id="SSF48576">
    <property type="entry name" value="Terpenoid synthases"/>
    <property type="match status" value="1"/>
</dbReference>
<dbReference type="HOGENOM" id="CLU_042538_0_1_1"/>
<sequence length="330" mass="38863">MAIHQETGAGQFPSQAVPEPQSSSEFAIIPDLFESFMSRAPEVNSHYYDVGEEAMIWIADICGYTETDRKRLRKADFAYFAAIAFPDASPTKLRTVTDWFNWVFAFDDQLDDGLFDHRKVEALQYINGMLAVVKDVHSSESDRLRQPARYCLKTIWQRLQNVRAKARWARHMVEYFEALRDSINFKPSELLEDTIEQYMRYRLYSIAVTPIFSFLEYACNIRLPDEIFEHESMIEIERIGVELQMLANDCVSYHRERDLGCVHNIVHLFLHHGLSLQEAYNRVHFLMRERYKRWYMAQASLPIWGEEIDSQLRRYIKGIEDVALANAHWR</sequence>
<dbReference type="GO" id="GO:0010333">
    <property type="term" value="F:terpene synthase activity"/>
    <property type="evidence" value="ECO:0007669"/>
    <property type="project" value="InterPro"/>
</dbReference>
<dbReference type="Gene3D" id="1.10.600.10">
    <property type="entry name" value="Farnesyl Diphosphate Synthase"/>
    <property type="match status" value="1"/>
</dbReference>